<proteinExistence type="predicted"/>
<organism evidence="2 3">
    <name type="scientific">Amycolatopsis cynarae</name>
    <dbReference type="NCBI Taxonomy" id="2995223"/>
    <lineage>
        <taxon>Bacteria</taxon>
        <taxon>Bacillati</taxon>
        <taxon>Actinomycetota</taxon>
        <taxon>Actinomycetes</taxon>
        <taxon>Pseudonocardiales</taxon>
        <taxon>Pseudonocardiaceae</taxon>
        <taxon>Amycolatopsis</taxon>
    </lineage>
</organism>
<dbReference type="Proteomes" id="UP001163203">
    <property type="component" value="Chromosome"/>
</dbReference>
<evidence type="ECO:0000256" key="1">
    <source>
        <dbReference type="SAM" id="MobiDB-lite"/>
    </source>
</evidence>
<evidence type="ECO:0008006" key="4">
    <source>
        <dbReference type="Google" id="ProtNLM"/>
    </source>
</evidence>
<dbReference type="RefSeq" id="WP_268756042.1">
    <property type="nucleotide sequence ID" value="NZ_CP113836.1"/>
</dbReference>
<accession>A0ABY7B4S0</accession>
<evidence type="ECO:0000313" key="3">
    <source>
        <dbReference type="Proteomes" id="UP001163203"/>
    </source>
</evidence>
<gene>
    <name evidence="2" type="ORF">ORV05_34420</name>
</gene>
<sequence length="162" mass="17283">MAATLVEGLPGVAGGGRFQGRRIVDGQLAPAPIGGEPMRLTTPDGDRVTSALMPLGELLAAERASQARFVGAASNEAPSGGLLRLIVPAGLMLLHIGPLRRFLTRRLAAVKVSDSQPGREPGRRPPRHSRRPVDGLTARTRQMAPLSMSPLPYWSYFETRAS</sequence>
<protein>
    <recommendedName>
        <fullName evidence="4">DUF2867 domain-containing protein</fullName>
    </recommendedName>
</protein>
<evidence type="ECO:0000313" key="2">
    <source>
        <dbReference type="EMBL" id="WAL65896.1"/>
    </source>
</evidence>
<keyword evidence="3" id="KW-1185">Reference proteome</keyword>
<name>A0ABY7B4S0_9PSEU</name>
<feature type="region of interest" description="Disordered" evidence="1">
    <location>
        <begin position="112"/>
        <end position="142"/>
    </location>
</feature>
<dbReference type="EMBL" id="CP113836">
    <property type="protein sequence ID" value="WAL65896.1"/>
    <property type="molecule type" value="Genomic_DNA"/>
</dbReference>
<reference evidence="2" key="1">
    <citation type="submission" date="2022-11" db="EMBL/GenBank/DDBJ databases">
        <authorList>
            <person name="Mo P."/>
        </authorList>
    </citation>
    <scope>NUCLEOTIDE SEQUENCE</scope>
    <source>
        <strain evidence="2">HUAS 11-8</strain>
    </source>
</reference>